<accession>A0A2K3KFD3</accession>
<dbReference type="Proteomes" id="UP000236291">
    <property type="component" value="Unassembled WGS sequence"/>
</dbReference>
<dbReference type="EMBL" id="ASHM01173420">
    <property type="protein sequence ID" value="PNX65007.1"/>
    <property type="molecule type" value="Genomic_DNA"/>
</dbReference>
<evidence type="ECO:0000313" key="1">
    <source>
        <dbReference type="EMBL" id="PNX65007.1"/>
    </source>
</evidence>
<comment type="caution">
    <text evidence="1">The sequence shown here is derived from an EMBL/GenBank/DDBJ whole genome shotgun (WGS) entry which is preliminary data.</text>
</comment>
<name>A0A2K3KFD3_TRIPR</name>
<dbReference type="AlphaFoldDB" id="A0A2K3KFD3"/>
<protein>
    <submittedName>
        <fullName evidence="1">Uncharacterized protein</fullName>
    </submittedName>
</protein>
<feature type="non-terminal residue" evidence="1">
    <location>
        <position position="1"/>
    </location>
</feature>
<organism evidence="1 2">
    <name type="scientific">Trifolium pratense</name>
    <name type="common">Red clover</name>
    <dbReference type="NCBI Taxonomy" id="57577"/>
    <lineage>
        <taxon>Eukaryota</taxon>
        <taxon>Viridiplantae</taxon>
        <taxon>Streptophyta</taxon>
        <taxon>Embryophyta</taxon>
        <taxon>Tracheophyta</taxon>
        <taxon>Spermatophyta</taxon>
        <taxon>Magnoliopsida</taxon>
        <taxon>eudicotyledons</taxon>
        <taxon>Gunneridae</taxon>
        <taxon>Pentapetalae</taxon>
        <taxon>rosids</taxon>
        <taxon>fabids</taxon>
        <taxon>Fabales</taxon>
        <taxon>Fabaceae</taxon>
        <taxon>Papilionoideae</taxon>
        <taxon>50 kb inversion clade</taxon>
        <taxon>NPAAA clade</taxon>
        <taxon>Hologalegina</taxon>
        <taxon>IRL clade</taxon>
        <taxon>Trifolieae</taxon>
        <taxon>Trifolium</taxon>
    </lineage>
</organism>
<reference evidence="1 2" key="1">
    <citation type="journal article" date="2014" name="Am. J. Bot.">
        <title>Genome assembly and annotation for red clover (Trifolium pratense; Fabaceae).</title>
        <authorList>
            <person name="Istvanek J."/>
            <person name="Jaros M."/>
            <person name="Krenek A."/>
            <person name="Repkova J."/>
        </authorList>
    </citation>
    <scope>NUCLEOTIDE SEQUENCE [LARGE SCALE GENOMIC DNA]</scope>
    <source>
        <strain evidence="2">cv. Tatra</strain>
        <tissue evidence="1">Young leaves</tissue>
    </source>
</reference>
<sequence length="56" mass="6059">CIQRIVDPHRFFQVADSITSPFSSQRIEPSSVVLLLQVGIGVGLDIIPGKGFLHLG</sequence>
<reference evidence="1 2" key="2">
    <citation type="journal article" date="2017" name="Front. Plant Sci.">
        <title>Gene Classification and Mining of Molecular Markers Useful in Red Clover (Trifolium pratense) Breeding.</title>
        <authorList>
            <person name="Istvanek J."/>
            <person name="Dluhosova J."/>
            <person name="Dluhos P."/>
            <person name="Patkova L."/>
            <person name="Nedelnik J."/>
            <person name="Repkova J."/>
        </authorList>
    </citation>
    <scope>NUCLEOTIDE SEQUENCE [LARGE SCALE GENOMIC DNA]</scope>
    <source>
        <strain evidence="2">cv. Tatra</strain>
        <tissue evidence="1">Young leaves</tissue>
    </source>
</reference>
<gene>
    <name evidence="1" type="ORF">L195_g062388</name>
</gene>
<evidence type="ECO:0000313" key="2">
    <source>
        <dbReference type="Proteomes" id="UP000236291"/>
    </source>
</evidence>
<proteinExistence type="predicted"/>